<dbReference type="Gene3D" id="3.20.20.30">
    <property type="entry name" value="Luciferase-like domain"/>
    <property type="match status" value="1"/>
</dbReference>
<dbReference type="Gene3D" id="3.40.50.12780">
    <property type="entry name" value="N-terminal domain of ligase-like"/>
    <property type="match status" value="1"/>
</dbReference>
<dbReference type="PANTHER" id="PTHR45527">
    <property type="entry name" value="NONRIBOSOMAL PEPTIDE SYNTHETASE"/>
    <property type="match status" value="1"/>
</dbReference>
<dbReference type="InterPro" id="IPR020806">
    <property type="entry name" value="PKS_PP-bd"/>
</dbReference>
<keyword evidence="2" id="KW-0597">Phosphoprotein</keyword>
<dbReference type="GO" id="GO:0016705">
    <property type="term" value="F:oxidoreductase activity, acting on paired donors, with incorporation or reduction of molecular oxygen"/>
    <property type="evidence" value="ECO:0007669"/>
    <property type="project" value="InterPro"/>
</dbReference>
<evidence type="ECO:0000259" key="4">
    <source>
        <dbReference type="PROSITE" id="PS50075"/>
    </source>
</evidence>
<dbReference type="InterPro" id="IPR011034">
    <property type="entry name" value="Formyl_transferase-like_C_sf"/>
</dbReference>
<dbReference type="SUPFAM" id="SSF51679">
    <property type="entry name" value="Bacterial luciferase-like"/>
    <property type="match status" value="1"/>
</dbReference>
<protein>
    <submittedName>
        <fullName evidence="5">Peptide synthetase</fullName>
    </submittedName>
</protein>
<dbReference type="Pfam" id="PF00550">
    <property type="entry name" value="PP-binding"/>
    <property type="match status" value="1"/>
</dbReference>
<dbReference type="FunFam" id="3.40.50.980:FF:000001">
    <property type="entry name" value="Non-ribosomal peptide synthetase"/>
    <property type="match status" value="1"/>
</dbReference>
<comment type="caution">
    <text evidence="5">The sequence shown here is derived from an EMBL/GenBank/DDBJ whole genome shotgun (WGS) entry which is preliminary data.</text>
</comment>
<dbReference type="InterPro" id="IPR036477">
    <property type="entry name" value="Formyl_transf_N_sf"/>
</dbReference>
<dbReference type="Gene3D" id="3.40.50.980">
    <property type="match status" value="2"/>
</dbReference>
<dbReference type="SUPFAM" id="SSF50486">
    <property type="entry name" value="FMT C-terminal domain-like"/>
    <property type="match status" value="1"/>
</dbReference>
<evidence type="ECO:0000256" key="2">
    <source>
        <dbReference type="ARBA" id="ARBA00022553"/>
    </source>
</evidence>
<dbReference type="InterPro" id="IPR045851">
    <property type="entry name" value="AMP-bd_C_sf"/>
</dbReference>
<dbReference type="Pfam" id="PF13193">
    <property type="entry name" value="AMP-binding_C"/>
    <property type="match status" value="1"/>
</dbReference>
<dbReference type="NCBIfam" id="TIGR04020">
    <property type="entry name" value="seco_metab_LLM"/>
    <property type="match status" value="1"/>
</dbReference>
<feature type="domain" description="Carrier" evidence="4">
    <location>
        <begin position="1432"/>
        <end position="1508"/>
    </location>
</feature>
<dbReference type="Gene3D" id="3.40.50.12230">
    <property type="match status" value="1"/>
</dbReference>
<dbReference type="SUPFAM" id="SSF56801">
    <property type="entry name" value="Acetyl-CoA synthetase-like"/>
    <property type="match status" value="2"/>
</dbReference>
<dbReference type="GO" id="GO:0005737">
    <property type="term" value="C:cytoplasm"/>
    <property type="evidence" value="ECO:0007669"/>
    <property type="project" value="TreeGrafter"/>
</dbReference>
<dbReference type="Gene3D" id="3.30.300.30">
    <property type="match status" value="1"/>
</dbReference>
<accession>A0A074MVN6</accession>
<dbReference type="SMART" id="SM00823">
    <property type="entry name" value="PKS_PP"/>
    <property type="match status" value="1"/>
</dbReference>
<dbReference type="RefSeq" id="WP_034901660.1">
    <property type="nucleotide sequence ID" value="NZ_CP017057.1"/>
</dbReference>
<dbReference type="SUPFAM" id="SSF47336">
    <property type="entry name" value="ACP-like"/>
    <property type="match status" value="1"/>
</dbReference>
<gene>
    <name evidence="5" type="ORF">EH32_08185</name>
</gene>
<dbReference type="GO" id="GO:0031177">
    <property type="term" value="F:phosphopantetheine binding"/>
    <property type="evidence" value="ECO:0007669"/>
    <property type="project" value="InterPro"/>
</dbReference>
<dbReference type="OrthoDB" id="9778690at2"/>
<dbReference type="FunFam" id="3.30.300.30:FF:000010">
    <property type="entry name" value="Enterobactin synthetase component F"/>
    <property type="match status" value="1"/>
</dbReference>
<dbReference type="CDD" id="cd08700">
    <property type="entry name" value="FMT_C_OzmH_like"/>
    <property type="match status" value="1"/>
</dbReference>
<dbReference type="InterPro" id="IPR000873">
    <property type="entry name" value="AMP-dep_synth/lig_dom"/>
</dbReference>
<dbReference type="CDD" id="cd05930">
    <property type="entry name" value="A_NRPS"/>
    <property type="match status" value="1"/>
</dbReference>
<dbReference type="InterPro" id="IPR025110">
    <property type="entry name" value="AMP-bd_C"/>
</dbReference>
<dbReference type="InterPro" id="IPR036661">
    <property type="entry name" value="Luciferase-like_sf"/>
</dbReference>
<dbReference type="Pfam" id="PF00296">
    <property type="entry name" value="Bac_luciferase"/>
    <property type="match status" value="1"/>
</dbReference>
<name>A0A074MVN6_9SPHN</name>
<proteinExistence type="predicted"/>
<dbReference type="Pfam" id="PF02911">
    <property type="entry name" value="Formyl_trans_C"/>
    <property type="match status" value="1"/>
</dbReference>
<dbReference type="PATRIC" id="fig|39960.10.peg.433"/>
<keyword evidence="6" id="KW-1185">Reference proteome</keyword>
<dbReference type="InterPro" id="IPR036736">
    <property type="entry name" value="ACP-like_sf"/>
</dbReference>
<dbReference type="SUPFAM" id="SSF53328">
    <property type="entry name" value="Formyltransferase"/>
    <property type="match status" value="1"/>
</dbReference>
<dbReference type="PROSITE" id="PS50075">
    <property type="entry name" value="CARRIER"/>
    <property type="match status" value="1"/>
</dbReference>
<evidence type="ECO:0000256" key="3">
    <source>
        <dbReference type="SAM" id="MobiDB-lite"/>
    </source>
</evidence>
<keyword evidence="1" id="KW-0596">Phosphopantetheine</keyword>
<organism evidence="5 6">
    <name type="scientific">Erythrobacter litoralis</name>
    <dbReference type="NCBI Taxonomy" id="39960"/>
    <lineage>
        <taxon>Bacteria</taxon>
        <taxon>Pseudomonadati</taxon>
        <taxon>Pseudomonadota</taxon>
        <taxon>Alphaproteobacteria</taxon>
        <taxon>Sphingomonadales</taxon>
        <taxon>Erythrobacteraceae</taxon>
        <taxon>Erythrobacter/Porphyrobacter group</taxon>
        <taxon>Erythrobacter</taxon>
    </lineage>
</organism>
<evidence type="ECO:0000313" key="6">
    <source>
        <dbReference type="Proteomes" id="UP000027866"/>
    </source>
</evidence>
<dbReference type="FunFam" id="2.30.38.10:FF:000001">
    <property type="entry name" value="Non-ribosomal peptide synthetase PvdI"/>
    <property type="match status" value="1"/>
</dbReference>
<dbReference type="EMBL" id="JMIX01000003">
    <property type="protein sequence ID" value="KEO99071.1"/>
    <property type="molecule type" value="Genomic_DNA"/>
</dbReference>
<dbReference type="InterPro" id="IPR020845">
    <property type="entry name" value="AMP-binding_CS"/>
</dbReference>
<feature type="region of interest" description="Disordered" evidence="3">
    <location>
        <begin position="1505"/>
        <end position="1553"/>
    </location>
</feature>
<dbReference type="InterPro" id="IPR042099">
    <property type="entry name" value="ANL_N_sf"/>
</dbReference>
<dbReference type="FunFam" id="1.10.1200.10:FF:000016">
    <property type="entry name" value="Non-ribosomal peptide synthase"/>
    <property type="match status" value="1"/>
</dbReference>
<dbReference type="GO" id="GO:0072330">
    <property type="term" value="P:monocarboxylic acid biosynthetic process"/>
    <property type="evidence" value="ECO:0007669"/>
    <property type="project" value="UniProtKB-ARBA"/>
</dbReference>
<dbReference type="InterPro" id="IPR002376">
    <property type="entry name" value="Formyl_transf_N"/>
</dbReference>
<dbReference type="KEGG" id="elq:Ga0102493_111355"/>
<dbReference type="PROSITE" id="PS00455">
    <property type="entry name" value="AMP_BINDING"/>
    <property type="match status" value="1"/>
</dbReference>
<dbReference type="Gene3D" id="1.10.1200.10">
    <property type="entry name" value="ACP-like"/>
    <property type="match status" value="1"/>
</dbReference>
<dbReference type="InterPro" id="IPR011251">
    <property type="entry name" value="Luciferase-like_dom"/>
</dbReference>
<dbReference type="Proteomes" id="UP000027866">
    <property type="component" value="Unassembled WGS sequence"/>
</dbReference>
<reference evidence="5 6" key="1">
    <citation type="submission" date="2014-04" db="EMBL/GenBank/DDBJ databases">
        <title>A comprehensive comparison of genomes of Erythrobacter spp. Strains.</title>
        <authorList>
            <person name="Zheng Q."/>
        </authorList>
    </citation>
    <scope>NUCLEOTIDE SEQUENCE [LARGE SCALE GENOMIC DNA]</scope>
    <source>
        <strain evidence="5 6">DSM 8509</strain>
    </source>
</reference>
<evidence type="ECO:0000313" key="5">
    <source>
        <dbReference type="EMBL" id="KEO99071.1"/>
    </source>
</evidence>
<evidence type="ECO:0000256" key="1">
    <source>
        <dbReference type="ARBA" id="ARBA00022450"/>
    </source>
</evidence>
<dbReference type="Gene3D" id="3.30.559.30">
    <property type="entry name" value="Nonribosomal peptide synthetase, condensation domain"/>
    <property type="match status" value="1"/>
</dbReference>
<dbReference type="GO" id="GO:0043041">
    <property type="term" value="P:amino acid activation for nonribosomal peptide biosynthetic process"/>
    <property type="evidence" value="ECO:0007669"/>
    <property type="project" value="TreeGrafter"/>
</dbReference>
<dbReference type="InterPro" id="IPR005793">
    <property type="entry name" value="Formyl_trans_C"/>
</dbReference>
<dbReference type="InterPro" id="IPR009081">
    <property type="entry name" value="PP-bd_ACP"/>
</dbReference>
<dbReference type="PANTHER" id="PTHR45527:SF1">
    <property type="entry name" value="FATTY ACID SYNTHASE"/>
    <property type="match status" value="1"/>
</dbReference>
<feature type="compositionally biased region" description="Basic residues" evidence="3">
    <location>
        <begin position="1543"/>
        <end position="1553"/>
    </location>
</feature>
<dbReference type="InterPro" id="IPR024011">
    <property type="entry name" value="Biosynth_lucif-like_mOase_dom"/>
</dbReference>
<sequence>MTKFSSILIGNEALLVQCGEMLLRRGHTIGVVVTRTPPIADWAQKNGIRVEKPGRSLAMRLGDVTVDWLFSIANLSLIPEDVLSLASKGAINFHDGPLPAYAGLNAPVWALLNGERNHGITWHMITDEVDAGEIVMRQAIAIDDDETAFTLNAKCFAAAIESFGPLIEALEVDNLSTEIQDFSTRTIFARADRPHAAGRVDFKWSADRLAAFVRALDHGDYLNPLTTPKVDLGGFVASIRKAVQLPGGEAAPGTVLAVEKDNILVATQGGSVRLSGLTDATGAPVDPNQYTKAGAMLPAMDGADSLNAALAQAAPRENAVRALLADPVPSDLGLSRPSKGTTAVGEIPIVVPDGLDRTRIVGVLAAAALRSTHRDAIDIAYAGDPLPCSSGYMSDWVPVRIAVDRNVTMKALAGDAHAQIDRARAHPSFALDIVLRDPSIAAVAVPEFGISEACEPGLITGTAVTVHLSDTGLRMFHNGARIDPDMAKLLAARIERLAAAIDYDAEIMLASAPIMSDHELELVTRTWNQSEVNYDHDQTMHAAFEEQARRSPDAVALVFEGQELKYADLDTRANRVAHVLRDMGVAPGTFVGLYLNRSLDLVIAAIAILKAGGAYVPLDPAYPTDRTTLYIEDSGVKVIVTSAELAAHLPESLAQTLLIDRDEGIGAAATDAPECAATGHDAAYLIYTSGSTGRPKGVVLEHRNVMNFFRGMDDRVPHEPAGTWLALTSISFDISVLELFYTLARGFKVVVVSEEARLNPSDGIARSDKGMQFSLFYWGNDDGVGPKKYELLLEGAKFADANGFCAVWTPERHFHAFGGPYPNPSVTGAAVAAVTKRIGVRAGSCVAPLHHSARIAEEWAVIDNLTDGRAGLAIASGWQPDDFLLRPENAPPNNKPAMLDAIETLRKLWRGEPVAFDHPLGGTIDVVTQPRPVSKDLPIWVTTAGNPDTWKEAGRIGANVLTHLLGQSIEEVAEKIGVYHAALREAGYDPAAHTVTLMLHTYLADSRDRARETAREPMKDYLRSAAGLIKQYAWAFPAFKKPQGVTNPMQIDLGSTNEEEMDAILEFAFSRYFEDSGLFGTIDDGVRRVENLKAIGVNEIACLIDYGIPVPQVIDGLAPLAEVLRQTNLDIELDDEDFSIAAQICRHEVTHLQCTPSMARLLLADPGAREALGRVEHLMIGGEALPGQLARDLAGIVGRPIQNMYGPTETTIWSSTELTTGDEGTVNIGRPIVNTQFYVLDKDERPVPVGVPGELFIGGDGVAREYWKRPDLTAERFRPDPFVSPAGARIYRTGDLAKWRPDGRIDFLGRADNQLKIRGHRIELGEIEAALEEQATIRQAVVMAREDTPGDVRLVAYLLSDATISPVALRTALSAKLPDFMVPAHYIQVDAFPLTPNKKVDRKALPEPAETAPLDKVTLAPKAISTPADAPAPSGNVEEQIAAVWREVLGVSQIAPNDNFFSLGGHSLLAVQAHRELKAIFGPAKLSITDIFRFPTLGALSQHLAPTPSGSGADDAAPVVQGAASEAGQGRGQMRKDAMSRRREMRARRKESI</sequence>
<dbReference type="GO" id="GO:0044550">
    <property type="term" value="P:secondary metabolite biosynthetic process"/>
    <property type="evidence" value="ECO:0007669"/>
    <property type="project" value="TreeGrafter"/>
</dbReference>
<dbReference type="Pfam" id="PF00501">
    <property type="entry name" value="AMP-binding"/>
    <property type="match status" value="2"/>
</dbReference>
<dbReference type="Pfam" id="PF00551">
    <property type="entry name" value="Formyl_trans_N"/>
    <property type="match status" value="1"/>
</dbReference>